<organism evidence="2 3">
    <name type="scientific">Intoshia linei</name>
    <dbReference type="NCBI Taxonomy" id="1819745"/>
    <lineage>
        <taxon>Eukaryota</taxon>
        <taxon>Metazoa</taxon>
        <taxon>Spiralia</taxon>
        <taxon>Lophotrochozoa</taxon>
        <taxon>Mesozoa</taxon>
        <taxon>Orthonectida</taxon>
        <taxon>Rhopaluridae</taxon>
        <taxon>Intoshia</taxon>
    </lineage>
</organism>
<dbReference type="Proteomes" id="UP000078046">
    <property type="component" value="Unassembled WGS sequence"/>
</dbReference>
<proteinExistence type="predicted"/>
<name>A0A177ATX2_9BILA</name>
<feature type="region of interest" description="Disordered" evidence="1">
    <location>
        <begin position="1"/>
        <end position="20"/>
    </location>
</feature>
<accession>A0A177ATX2</accession>
<keyword evidence="3" id="KW-1185">Reference proteome</keyword>
<evidence type="ECO:0000313" key="3">
    <source>
        <dbReference type="Proteomes" id="UP000078046"/>
    </source>
</evidence>
<feature type="region of interest" description="Disordered" evidence="1">
    <location>
        <begin position="60"/>
        <end position="128"/>
    </location>
</feature>
<comment type="caution">
    <text evidence="2">The sequence shown here is derived from an EMBL/GenBank/DDBJ whole genome shotgun (WGS) entry which is preliminary data.</text>
</comment>
<feature type="compositionally biased region" description="Polar residues" evidence="1">
    <location>
        <begin position="60"/>
        <end position="73"/>
    </location>
</feature>
<feature type="compositionally biased region" description="Basic and acidic residues" evidence="1">
    <location>
        <begin position="74"/>
        <end position="110"/>
    </location>
</feature>
<dbReference type="AlphaFoldDB" id="A0A177ATX2"/>
<dbReference type="EMBL" id="LWCA01001365">
    <property type="protein sequence ID" value="OAF65280.1"/>
    <property type="molecule type" value="Genomic_DNA"/>
</dbReference>
<evidence type="ECO:0000256" key="1">
    <source>
        <dbReference type="SAM" id="MobiDB-lite"/>
    </source>
</evidence>
<reference evidence="2 3" key="1">
    <citation type="submission" date="2016-04" db="EMBL/GenBank/DDBJ databases">
        <title>The genome of Intoshia linei affirms orthonectids as highly simplified spiralians.</title>
        <authorList>
            <person name="Mikhailov K.V."/>
            <person name="Slusarev G.S."/>
            <person name="Nikitin M.A."/>
            <person name="Logacheva M.D."/>
            <person name="Penin A."/>
            <person name="Aleoshin V."/>
            <person name="Panchin Y.V."/>
        </authorList>
    </citation>
    <scope>NUCLEOTIDE SEQUENCE [LARGE SCALE GENOMIC DNA]</scope>
    <source>
        <strain evidence="2">Intl2013</strain>
        <tissue evidence="2">Whole animal</tissue>
    </source>
</reference>
<sequence length="142" mass="16349">MDKNYHKNFNQNGLPKYKPYNSTLGYNIRSVNDYSKTTNVSIKTKNGMTKLKTVGAFQNSSSNLDIPTQSKRSSVSEKILERRQTINKNSHETSDKHQRSASENINRDNDTQSTTSNNENNEETNLAVNSVQKMLDKYRFYE</sequence>
<evidence type="ECO:0000313" key="2">
    <source>
        <dbReference type="EMBL" id="OAF65280.1"/>
    </source>
</evidence>
<feature type="compositionally biased region" description="Low complexity" evidence="1">
    <location>
        <begin position="113"/>
        <end position="125"/>
    </location>
</feature>
<protein>
    <submittedName>
        <fullName evidence="2">Uncharacterized protein</fullName>
    </submittedName>
</protein>
<gene>
    <name evidence="2" type="ORF">A3Q56_07016</name>
</gene>